<gene>
    <name evidence="2" type="ORF">RJ640_024039</name>
</gene>
<evidence type="ECO:0000313" key="3">
    <source>
        <dbReference type="Proteomes" id="UP001187471"/>
    </source>
</evidence>
<feature type="region of interest" description="Disordered" evidence="1">
    <location>
        <begin position="114"/>
        <end position="153"/>
    </location>
</feature>
<feature type="compositionally biased region" description="Basic and acidic residues" evidence="1">
    <location>
        <begin position="122"/>
        <end position="141"/>
    </location>
</feature>
<feature type="region of interest" description="Disordered" evidence="1">
    <location>
        <begin position="46"/>
        <end position="68"/>
    </location>
</feature>
<evidence type="ECO:0000313" key="2">
    <source>
        <dbReference type="EMBL" id="KAK2991366.1"/>
    </source>
</evidence>
<dbReference type="Proteomes" id="UP001187471">
    <property type="component" value="Unassembled WGS sequence"/>
</dbReference>
<sequence>MGGKARKRREKNYRAAHGGHNPLPPPPAASSLDAVPYKLRKLMAFSSTSHHQQQQHQGSGKVTVDGAQRRKKEGIEKSLALLIGFILSVRVLWDVLDSDLRTCIDVHFRSQDASKSSTIGVNREHKGGREQHMDHDDGTLEKKKKKRKRKPVEDLRFDAAGELAVGSKRKERKKMRLQAMKKKHKKVEANYLPAVDVIKFGEVVKAPPKLITVPKAFKSAQNASKERLRLQAVENYRNRRGWTSRPGIQLPPPMAT</sequence>
<feature type="region of interest" description="Disordered" evidence="1">
    <location>
        <begin position="1"/>
        <end position="32"/>
    </location>
</feature>
<comment type="caution">
    <text evidence="2">The sequence shown here is derived from an EMBL/GenBank/DDBJ whole genome shotgun (WGS) entry which is preliminary data.</text>
</comment>
<keyword evidence="3" id="KW-1185">Reference proteome</keyword>
<protein>
    <submittedName>
        <fullName evidence="2">Uncharacterized protein</fullName>
    </submittedName>
</protein>
<accession>A0AA88UR73</accession>
<dbReference type="AlphaFoldDB" id="A0AA88UR73"/>
<feature type="compositionally biased region" description="Basic residues" evidence="1">
    <location>
        <begin position="1"/>
        <end position="11"/>
    </location>
</feature>
<reference evidence="2" key="1">
    <citation type="submission" date="2022-12" db="EMBL/GenBank/DDBJ databases">
        <title>Draft genome assemblies for two species of Escallonia (Escalloniales).</title>
        <authorList>
            <person name="Chanderbali A."/>
            <person name="Dervinis C."/>
            <person name="Anghel I."/>
            <person name="Soltis D."/>
            <person name="Soltis P."/>
            <person name="Zapata F."/>
        </authorList>
    </citation>
    <scope>NUCLEOTIDE SEQUENCE</scope>
    <source>
        <strain evidence="2">UCBG92.1500</strain>
        <tissue evidence="2">Leaf</tissue>
    </source>
</reference>
<dbReference type="EMBL" id="JAVXUO010000529">
    <property type="protein sequence ID" value="KAK2991366.1"/>
    <property type="molecule type" value="Genomic_DNA"/>
</dbReference>
<organism evidence="2 3">
    <name type="scientific">Escallonia rubra</name>
    <dbReference type="NCBI Taxonomy" id="112253"/>
    <lineage>
        <taxon>Eukaryota</taxon>
        <taxon>Viridiplantae</taxon>
        <taxon>Streptophyta</taxon>
        <taxon>Embryophyta</taxon>
        <taxon>Tracheophyta</taxon>
        <taxon>Spermatophyta</taxon>
        <taxon>Magnoliopsida</taxon>
        <taxon>eudicotyledons</taxon>
        <taxon>Gunneridae</taxon>
        <taxon>Pentapetalae</taxon>
        <taxon>asterids</taxon>
        <taxon>campanulids</taxon>
        <taxon>Escalloniales</taxon>
        <taxon>Escalloniaceae</taxon>
        <taxon>Escallonia</taxon>
    </lineage>
</organism>
<dbReference type="PANTHER" id="PTHR37218">
    <property type="entry name" value="COILED-COIL PROTEIN"/>
    <property type="match status" value="1"/>
</dbReference>
<evidence type="ECO:0000256" key="1">
    <source>
        <dbReference type="SAM" id="MobiDB-lite"/>
    </source>
</evidence>
<dbReference type="PANTHER" id="PTHR37218:SF2">
    <property type="entry name" value="COILED-COIL PROTEIN"/>
    <property type="match status" value="1"/>
</dbReference>
<name>A0AA88UR73_9ASTE</name>
<proteinExistence type="predicted"/>